<comment type="similarity">
    <text evidence="2 10">Belongs to the FliR/MopE/SpaR family.</text>
</comment>
<evidence type="ECO:0000313" key="12">
    <source>
        <dbReference type="Proteomes" id="UP000198847"/>
    </source>
</evidence>
<keyword evidence="11" id="KW-0282">Flagellum</keyword>
<keyword evidence="6 10" id="KW-1133">Transmembrane helix</keyword>
<accession>A0A1H8SPY2</accession>
<evidence type="ECO:0000256" key="9">
    <source>
        <dbReference type="NCBIfam" id="TIGR01400"/>
    </source>
</evidence>
<evidence type="ECO:0000256" key="10">
    <source>
        <dbReference type="RuleBase" id="RU362071"/>
    </source>
</evidence>
<sequence length="259" mass="28546">MDIFSMMENQVGVFLLIFTRMSGICVAAPIFGSRNLPAYAKAGLSLALTYVIFPLVFQADMHIPAQIPPYVFLVFKEFIVGLLIGFVCSMVFHAVQMTGNLLDMQIGFGIVNTIDPMSGQQIPLVGNFKYILALLTFLSVNGHHVLLSALFSSFRMVPLTQVQLQPQLAGIFVDLVSNMFILAFKISLPVLVAIILTDVALGILARTMPQMNIFVVGIPGKIIIGIFALSLALPFYILFLEVAFNGMYSDMYHLLSKLR</sequence>
<reference evidence="11 12" key="1">
    <citation type="submission" date="2016-10" db="EMBL/GenBank/DDBJ databases">
        <authorList>
            <person name="de Groot N.N."/>
        </authorList>
    </citation>
    <scope>NUCLEOTIDE SEQUENCE [LARGE SCALE GENOMIC DNA]</scope>
    <source>
        <strain evidence="11 12">DSM 13305</strain>
    </source>
</reference>
<dbReference type="Proteomes" id="UP000198847">
    <property type="component" value="Unassembled WGS sequence"/>
</dbReference>
<keyword evidence="7 10" id="KW-0472">Membrane</keyword>
<comment type="function">
    <text evidence="1 10">Role in flagellar biosynthesis.</text>
</comment>
<keyword evidence="5 10" id="KW-0812">Transmembrane</keyword>
<feature type="transmembrane region" description="Helical" evidence="10">
    <location>
        <begin position="222"/>
        <end position="244"/>
    </location>
</feature>
<gene>
    <name evidence="11" type="ORF">SAMN04490178_105160</name>
</gene>
<evidence type="ECO:0000256" key="2">
    <source>
        <dbReference type="ARBA" id="ARBA00009772"/>
    </source>
</evidence>
<dbReference type="AlphaFoldDB" id="A0A1H8SPY2"/>
<feature type="transmembrane region" description="Helical" evidence="10">
    <location>
        <begin position="130"/>
        <end position="154"/>
    </location>
</feature>
<organism evidence="11 12">
    <name type="scientific">Propionispora vibrioides</name>
    <dbReference type="NCBI Taxonomy" id="112903"/>
    <lineage>
        <taxon>Bacteria</taxon>
        <taxon>Bacillati</taxon>
        <taxon>Bacillota</taxon>
        <taxon>Negativicutes</taxon>
        <taxon>Selenomonadales</taxon>
        <taxon>Sporomusaceae</taxon>
        <taxon>Propionispora</taxon>
    </lineage>
</organism>
<dbReference type="PRINTS" id="PR00953">
    <property type="entry name" value="TYPE3IMRPROT"/>
</dbReference>
<dbReference type="EMBL" id="FODY01000005">
    <property type="protein sequence ID" value="SEO80999.1"/>
    <property type="molecule type" value="Genomic_DNA"/>
</dbReference>
<name>A0A1H8SPY2_9FIRM</name>
<feature type="transmembrane region" description="Helical" evidence="10">
    <location>
        <begin position="69"/>
        <end position="95"/>
    </location>
</feature>
<dbReference type="STRING" id="112903.SAMN04490178_105160"/>
<dbReference type="RefSeq" id="WP_091744914.1">
    <property type="nucleotide sequence ID" value="NZ_FODY01000005.1"/>
</dbReference>
<evidence type="ECO:0000256" key="5">
    <source>
        <dbReference type="ARBA" id="ARBA00022692"/>
    </source>
</evidence>
<dbReference type="InterPro" id="IPR006303">
    <property type="entry name" value="FliR"/>
</dbReference>
<feature type="transmembrane region" description="Helical" evidence="10">
    <location>
        <begin position="175"/>
        <end position="202"/>
    </location>
</feature>
<keyword evidence="11" id="KW-0966">Cell projection</keyword>
<dbReference type="Pfam" id="PF01311">
    <property type="entry name" value="Bac_export_1"/>
    <property type="match status" value="1"/>
</dbReference>
<protein>
    <recommendedName>
        <fullName evidence="3 9">Flagellar biosynthetic protein FliR</fullName>
    </recommendedName>
</protein>
<evidence type="ECO:0000256" key="3">
    <source>
        <dbReference type="ARBA" id="ARBA00021717"/>
    </source>
</evidence>
<dbReference type="GO" id="GO:0006605">
    <property type="term" value="P:protein targeting"/>
    <property type="evidence" value="ECO:0007669"/>
    <property type="project" value="UniProtKB-UniRule"/>
</dbReference>
<keyword evidence="12" id="KW-1185">Reference proteome</keyword>
<comment type="subcellular location">
    <subcellularLocation>
        <location evidence="10">Cell membrane</location>
        <topology evidence="10">Multi-pass membrane protein</topology>
    </subcellularLocation>
    <subcellularLocation>
        <location evidence="10">Bacterial flagellum basal body</location>
    </subcellularLocation>
</comment>
<keyword evidence="11" id="KW-0969">Cilium</keyword>
<dbReference type="OrthoDB" id="9807748at2"/>
<keyword evidence="8 10" id="KW-0975">Bacterial flagellum</keyword>
<evidence type="ECO:0000256" key="4">
    <source>
        <dbReference type="ARBA" id="ARBA00022475"/>
    </source>
</evidence>
<dbReference type="GO" id="GO:0005886">
    <property type="term" value="C:plasma membrane"/>
    <property type="evidence" value="ECO:0007669"/>
    <property type="project" value="UniProtKB-SubCell"/>
</dbReference>
<dbReference type="InterPro" id="IPR002010">
    <property type="entry name" value="T3SS_IM_R"/>
</dbReference>
<dbReference type="GO" id="GO:0009425">
    <property type="term" value="C:bacterial-type flagellum basal body"/>
    <property type="evidence" value="ECO:0007669"/>
    <property type="project" value="UniProtKB-SubCell"/>
</dbReference>
<proteinExistence type="inferred from homology"/>
<evidence type="ECO:0000313" key="11">
    <source>
        <dbReference type="EMBL" id="SEO80999.1"/>
    </source>
</evidence>
<evidence type="ECO:0000256" key="7">
    <source>
        <dbReference type="ARBA" id="ARBA00023136"/>
    </source>
</evidence>
<dbReference type="PANTHER" id="PTHR30065:SF1">
    <property type="entry name" value="SURFACE PRESENTATION OF ANTIGENS PROTEIN SPAR"/>
    <property type="match status" value="1"/>
</dbReference>
<evidence type="ECO:0000256" key="8">
    <source>
        <dbReference type="ARBA" id="ARBA00023143"/>
    </source>
</evidence>
<keyword evidence="4 10" id="KW-1003">Cell membrane</keyword>
<dbReference type="GO" id="GO:0044780">
    <property type="term" value="P:bacterial-type flagellum assembly"/>
    <property type="evidence" value="ECO:0007669"/>
    <property type="project" value="UniProtKB-UniRule"/>
</dbReference>
<dbReference type="PANTHER" id="PTHR30065">
    <property type="entry name" value="FLAGELLAR BIOSYNTHETIC PROTEIN FLIR"/>
    <property type="match status" value="1"/>
</dbReference>
<evidence type="ECO:0000256" key="1">
    <source>
        <dbReference type="ARBA" id="ARBA00002578"/>
    </source>
</evidence>
<feature type="transmembrane region" description="Helical" evidence="10">
    <location>
        <begin position="37"/>
        <end position="57"/>
    </location>
</feature>
<dbReference type="NCBIfam" id="TIGR01400">
    <property type="entry name" value="fliR"/>
    <property type="match status" value="1"/>
</dbReference>
<evidence type="ECO:0000256" key="6">
    <source>
        <dbReference type="ARBA" id="ARBA00022989"/>
    </source>
</evidence>